<organism evidence="2 3">
    <name type="scientific">Crucibulum laeve</name>
    <dbReference type="NCBI Taxonomy" id="68775"/>
    <lineage>
        <taxon>Eukaryota</taxon>
        <taxon>Fungi</taxon>
        <taxon>Dikarya</taxon>
        <taxon>Basidiomycota</taxon>
        <taxon>Agaricomycotina</taxon>
        <taxon>Agaricomycetes</taxon>
        <taxon>Agaricomycetidae</taxon>
        <taxon>Agaricales</taxon>
        <taxon>Agaricineae</taxon>
        <taxon>Nidulariaceae</taxon>
        <taxon>Crucibulum</taxon>
    </lineage>
</organism>
<evidence type="ECO:0000313" key="3">
    <source>
        <dbReference type="Proteomes" id="UP000308652"/>
    </source>
</evidence>
<feature type="compositionally biased region" description="Basic residues" evidence="1">
    <location>
        <begin position="174"/>
        <end position="195"/>
    </location>
</feature>
<reference evidence="2 3" key="1">
    <citation type="journal article" date="2019" name="Nat. Ecol. Evol.">
        <title>Megaphylogeny resolves global patterns of mushroom evolution.</title>
        <authorList>
            <person name="Varga T."/>
            <person name="Krizsan K."/>
            <person name="Foldi C."/>
            <person name="Dima B."/>
            <person name="Sanchez-Garcia M."/>
            <person name="Sanchez-Ramirez S."/>
            <person name="Szollosi G.J."/>
            <person name="Szarkandi J.G."/>
            <person name="Papp V."/>
            <person name="Albert L."/>
            <person name="Andreopoulos W."/>
            <person name="Angelini C."/>
            <person name="Antonin V."/>
            <person name="Barry K.W."/>
            <person name="Bougher N.L."/>
            <person name="Buchanan P."/>
            <person name="Buyck B."/>
            <person name="Bense V."/>
            <person name="Catcheside P."/>
            <person name="Chovatia M."/>
            <person name="Cooper J."/>
            <person name="Damon W."/>
            <person name="Desjardin D."/>
            <person name="Finy P."/>
            <person name="Geml J."/>
            <person name="Haridas S."/>
            <person name="Hughes K."/>
            <person name="Justo A."/>
            <person name="Karasinski D."/>
            <person name="Kautmanova I."/>
            <person name="Kiss B."/>
            <person name="Kocsube S."/>
            <person name="Kotiranta H."/>
            <person name="LaButti K.M."/>
            <person name="Lechner B.E."/>
            <person name="Liimatainen K."/>
            <person name="Lipzen A."/>
            <person name="Lukacs Z."/>
            <person name="Mihaltcheva S."/>
            <person name="Morgado L.N."/>
            <person name="Niskanen T."/>
            <person name="Noordeloos M.E."/>
            <person name="Ohm R.A."/>
            <person name="Ortiz-Santana B."/>
            <person name="Ovrebo C."/>
            <person name="Racz N."/>
            <person name="Riley R."/>
            <person name="Savchenko A."/>
            <person name="Shiryaev A."/>
            <person name="Soop K."/>
            <person name="Spirin V."/>
            <person name="Szebenyi C."/>
            <person name="Tomsovsky M."/>
            <person name="Tulloss R.E."/>
            <person name="Uehling J."/>
            <person name="Grigoriev I.V."/>
            <person name="Vagvolgyi C."/>
            <person name="Papp T."/>
            <person name="Martin F.M."/>
            <person name="Miettinen O."/>
            <person name="Hibbett D.S."/>
            <person name="Nagy L.G."/>
        </authorList>
    </citation>
    <scope>NUCLEOTIDE SEQUENCE [LARGE SCALE GENOMIC DNA]</scope>
    <source>
        <strain evidence="2 3">CBS 166.37</strain>
    </source>
</reference>
<feature type="region of interest" description="Disordered" evidence="1">
    <location>
        <begin position="168"/>
        <end position="196"/>
    </location>
</feature>
<dbReference type="EMBL" id="ML213594">
    <property type="protein sequence ID" value="TFK41487.1"/>
    <property type="molecule type" value="Genomic_DNA"/>
</dbReference>
<evidence type="ECO:0000256" key="1">
    <source>
        <dbReference type="SAM" id="MobiDB-lite"/>
    </source>
</evidence>
<evidence type="ECO:0000313" key="2">
    <source>
        <dbReference type="EMBL" id="TFK41487.1"/>
    </source>
</evidence>
<dbReference type="AlphaFoldDB" id="A0A5C3M9D6"/>
<gene>
    <name evidence="2" type="ORF">BDQ12DRAFT_386549</name>
</gene>
<accession>A0A5C3M9D6</accession>
<dbReference type="Proteomes" id="UP000308652">
    <property type="component" value="Unassembled WGS sequence"/>
</dbReference>
<sequence>MVDILTRERVKERNSVTHPPRVTSSGFTIFTYPSLTSATPSLGIQVAAAFETTACSWPELPKLFPAVFGSCHLSCVRQHRAGWHVATTRLLPLETHLSFAVFGDWPNDRRVLLIHRFHPSLRYVVVQLEDIHLVCRFDGCKEGEKIVDGGVFGICGCGLFDQRGEMIRRGGRERGRKGGRVSRRRQSRRRRRSTNVRRPSLRISLPTFHPQASPTFPPLLSFPASFMYSSPSNFFPFSSCCTFHCLLFSSRVMSGSTNPSLSLRPY</sequence>
<protein>
    <submittedName>
        <fullName evidence="2">Uncharacterized protein</fullName>
    </submittedName>
</protein>
<proteinExistence type="predicted"/>
<name>A0A5C3M9D6_9AGAR</name>
<keyword evidence="3" id="KW-1185">Reference proteome</keyword>